<evidence type="ECO:0000313" key="2">
    <source>
        <dbReference type="EMBL" id="CAI9914375.1"/>
    </source>
</evidence>
<sequence length="534" mass="61411">MQQLIESGFKQLRQLLIDIPAKNRFLWLESALIERFSYHFMETMREMQVMKLETVAFGKIPNDECNIIIVARNTEIAAISANVRKLQAQNSQAQFHLYMLPRLFENNDQLLRDLKTMDFITAYEPIPIHFFSTYDSDVFELFQKTQIFQGSLQTVSIYADLLIHIQQSIGGARVITGKGQLGTQVVKQYERLLEERDIKQTQSYYEQVVVIDRMVDMVSFLLTGQNYAEQLATHLGFKNNKLDTDFIYSSFDEVFEALMHTSMLHLPDQVDQFLKSAKEKEQDMKKLQESKSKNVQAMKAAAEKMQQAIKIKESVAKHAARAKQLLQARSFQVAEHYFLQKDILRDKAKFDQLNDLLLNHVISQAEAFQLVLLYALFVNFKAKEIPIIKKTLVNLYGASAELALAMFTDLNYFTPSKQFTDMIKFFQVLELEDKPDKTKIQNCYQLINCLSVKVVENALGLLEKKTKDQIQTYEFKTELKPDMNRVLVVYVGPMTHAEAAGLELLRKNFDELQVICSQVVDGQGLVKAALAGEI</sequence>
<accession>A0AA86PH11</accession>
<organism evidence="3">
    <name type="scientific">Hexamita inflata</name>
    <dbReference type="NCBI Taxonomy" id="28002"/>
    <lineage>
        <taxon>Eukaryota</taxon>
        <taxon>Metamonada</taxon>
        <taxon>Diplomonadida</taxon>
        <taxon>Hexamitidae</taxon>
        <taxon>Hexamitinae</taxon>
        <taxon>Hexamita</taxon>
    </lineage>
</organism>
<dbReference type="EMBL" id="CAXDID020000407">
    <property type="protein sequence ID" value="CAL6088335.1"/>
    <property type="molecule type" value="Genomic_DNA"/>
</dbReference>
<proteinExistence type="inferred from homology"/>
<dbReference type="PANTHER" id="PTHR11679">
    <property type="entry name" value="VESICLE PROTEIN SORTING-ASSOCIATED"/>
    <property type="match status" value="1"/>
</dbReference>
<protein>
    <submittedName>
        <fullName evidence="3">Sec1 family protein</fullName>
    </submittedName>
    <submittedName>
        <fullName evidence="4">Sec1_family protein</fullName>
    </submittedName>
</protein>
<dbReference type="Proteomes" id="UP001642409">
    <property type="component" value="Unassembled WGS sequence"/>
</dbReference>
<dbReference type="InterPro" id="IPR001619">
    <property type="entry name" value="Sec1-like"/>
</dbReference>
<dbReference type="SUPFAM" id="SSF56815">
    <property type="entry name" value="Sec1/munc18-like (SM) proteins"/>
    <property type="match status" value="1"/>
</dbReference>
<reference evidence="3" key="1">
    <citation type="submission" date="2023-06" db="EMBL/GenBank/DDBJ databases">
        <authorList>
            <person name="Kurt Z."/>
        </authorList>
    </citation>
    <scope>NUCLEOTIDE SEQUENCE</scope>
</reference>
<comment type="similarity">
    <text evidence="1">Belongs to the STXBP/unc-18/SEC1 family.</text>
</comment>
<dbReference type="InterPro" id="IPR027482">
    <property type="entry name" value="Sec1-like_dom2"/>
</dbReference>
<dbReference type="Gene3D" id="3.90.830.10">
    <property type="entry name" value="Syntaxin Binding Protein 1, Chain A, domain 2"/>
    <property type="match status" value="1"/>
</dbReference>
<evidence type="ECO:0000313" key="6">
    <source>
        <dbReference type="Proteomes" id="UP001642409"/>
    </source>
</evidence>
<reference evidence="4 6" key="2">
    <citation type="submission" date="2024-07" db="EMBL/GenBank/DDBJ databases">
        <authorList>
            <person name="Akdeniz Z."/>
        </authorList>
    </citation>
    <scope>NUCLEOTIDE SEQUENCE [LARGE SCALE GENOMIC DNA]</scope>
</reference>
<dbReference type="Gene3D" id="3.40.50.1910">
    <property type="match status" value="1"/>
</dbReference>
<dbReference type="GO" id="GO:0016192">
    <property type="term" value="P:vesicle-mediated transport"/>
    <property type="evidence" value="ECO:0007669"/>
    <property type="project" value="InterPro"/>
</dbReference>
<dbReference type="Gene3D" id="1.25.40.60">
    <property type="match status" value="1"/>
</dbReference>
<dbReference type="InterPro" id="IPR036045">
    <property type="entry name" value="Sec1-like_sf"/>
</dbReference>
<gene>
    <name evidence="2" type="ORF">HINF_LOCUS2020</name>
    <name evidence="3" type="ORF">HINF_LOCUS26839</name>
    <name evidence="4" type="ORF">HINF_LOCUS64077</name>
    <name evidence="5" type="ORF">HINF_LOCUS71666</name>
</gene>
<evidence type="ECO:0000256" key="1">
    <source>
        <dbReference type="ARBA" id="ARBA00009884"/>
    </source>
</evidence>
<evidence type="ECO:0000313" key="5">
    <source>
        <dbReference type="EMBL" id="CAL6102437.1"/>
    </source>
</evidence>
<evidence type="ECO:0000313" key="4">
    <source>
        <dbReference type="EMBL" id="CAL6088335.1"/>
    </source>
</evidence>
<comment type="caution">
    <text evidence="3">The sequence shown here is derived from an EMBL/GenBank/DDBJ whole genome shotgun (WGS) entry which is preliminary data.</text>
</comment>
<dbReference type="EMBL" id="CATOUU010000662">
    <property type="protein sequence ID" value="CAI9939194.1"/>
    <property type="molecule type" value="Genomic_DNA"/>
</dbReference>
<keyword evidence="6" id="KW-1185">Reference proteome</keyword>
<dbReference type="Gene3D" id="3.40.50.2060">
    <property type="match status" value="1"/>
</dbReference>
<dbReference type="Pfam" id="PF00995">
    <property type="entry name" value="Sec1"/>
    <property type="match status" value="1"/>
</dbReference>
<dbReference type="InterPro" id="IPR043127">
    <property type="entry name" value="Sec-1-like_dom3a"/>
</dbReference>
<name>A0AA86PH11_9EUKA</name>
<dbReference type="EMBL" id="CAXDID020000555">
    <property type="protein sequence ID" value="CAL6102437.1"/>
    <property type="molecule type" value="Genomic_DNA"/>
</dbReference>
<dbReference type="AlphaFoldDB" id="A0AA86PH11"/>
<dbReference type="InterPro" id="IPR043154">
    <property type="entry name" value="Sec-1-like_dom1"/>
</dbReference>
<dbReference type="EMBL" id="CATOUU010000049">
    <property type="protein sequence ID" value="CAI9914375.1"/>
    <property type="molecule type" value="Genomic_DNA"/>
</dbReference>
<evidence type="ECO:0000313" key="3">
    <source>
        <dbReference type="EMBL" id="CAI9939194.1"/>
    </source>
</evidence>